<organism evidence="2">
    <name type="scientific">marine sediment metagenome</name>
    <dbReference type="NCBI Taxonomy" id="412755"/>
    <lineage>
        <taxon>unclassified sequences</taxon>
        <taxon>metagenomes</taxon>
        <taxon>ecological metagenomes</taxon>
    </lineage>
</organism>
<feature type="region of interest" description="Disordered" evidence="1">
    <location>
        <begin position="91"/>
        <end position="128"/>
    </location>
</feature>
<accession>A0A0F8WKZ4</accession>
<protein>
    <submittedName>
        <fullName evidence="2">Uncharacterized protein</fullName>
    </submittedName>
</protein>
<feature type="non-terminal residue" evidence="2">
    <location>
        <position position="191"/>
    </location>
</feature>
<proteinExistence type="predicted"/>
<name>A0A0F8WKZ4_9ZZZZ</name>
<gene>
    <name evidence="2" type="ORF">LCGC14_3053430</name>
</gene>
<sequence>MLFQICTTQAVRGFTSITENGKGVVLGGKPIRHTDVIVDLGIERTHYVNWITRLRREGYIETKRTPYGLVISVNKAQKRFSNLSLNKQMSRGLTSKSTKKKEMSINESEMSINETGNKYSSSTESSKLPKTSFDLEKELSKMSEDTKRFIQIIGLWIKEKHLVIENKEQLQVCIKRNLKAAQNLNGYTNVD</sequence>
<evidence type="ECO:0000313" key="2">
    <source>
        <dbReference type="EMBL" id="KKK57542.1"/>
    </source>
</evidence>
<dbReference type="AlphaFoldDB" id="A0A0F8WKZ4"/>
<feature type="compositionally biased region" description="Polar residues" evidence="1">
    <location>
        <begin position="105"/>
        <end position="128"/>
    </location>
</feature>
<evidence type="ECO:0000256" key="1">
    <source>
        <dbReference type="SAM" id="MobiDB-lite"/>
    </source>
</evidence>
<reference evidence="2" key="1">
    <citation type="journal article" date="2015" name="Nature">
        <title>Complex archaea that bridge the gap between prokaryotes and eukaryotes.</title>
        <authorList>
            <person name="Spang A."/>
            <person name="Saw J.H."/>
            <person name="Jorgensen S.L."/>
            <person name="Zaremba-Niedzwiedzka K."/>
            <person name="Martijn J."/>
            <person name="Lind A.E."/>
            <person name="van Eijk R."/>
            <person name="Schleper C."/>
            <person name="Guy L."/>
            <person name="Ettema T.J."/>
        </authorList>
    </citation>
    <scope>NUCLEOTIDE SEQUENCE</scope>
</reference>
<dbReference type="EMBL" id="LAZR01064425">
    <property type="protein sequence ID" value="KKK57542.1"/>
    <property type="molecule type" value="Genomic_DNA"/>
</dbReference>
<comment type="caution">
    <text evidence="2">The sequence shown here is derived from an EMBL/GenBank/DDBJ whole genome shotgun (WGS) entry which is preliminary data.</text>
</comment>